<comment type="caution">
    <text evidence="2">The sequence shown here is derived from an EMBL/GenBank/DDBJ whole genome shotgun (WGS) entry which is preliminary data.</text>
</comment>
<accession>A0A397H983</accession>
<feature type="region of interest" description="Disordered" evidence="1">
    <location>
        <begin position="49"/>
        <end position="72"/>
    </location>
</feature>
<name>A0A397H983_9GLOM</name>
<protein>
    <submittedName>
        <fullName evidence="2">Uncharacterized protein</fullName>
    </submittedName>
</protein>
<evidence type="ECO:0000313" key="2">
    <source>
        <dbReference type="EMBL" id="RHZ59665.1"/>
    </source>
</evidence>
<gene>
    <name evidence="2" type="ORF">Glove_362g70</name>
</gene>
<dbReference type="EMBL" id="PQFF01000328">
    <property type="protein sequence ID" value="RHZ59665.1"/>
    <property type="molecule type" value="Genomic_DNA"/>
</dbReference>
<keyword evidence="3" id="KW-1185">Reference proteome</keyword>
<evidence type="ECO:0000256" key="1">
    <source>
        <dbReference type="SAM" id="MobiDB-lite"/>
    </source>
</evidence>
<reference evidence="2 3" key="1">
    <citation type="submission" date="2018-08" db="EMBL/GenBank/DDBJ databases">
        <title>Genome and evolution of the arbuscular mycorrhizal fungus Diversispora epigaea (formerly Glomus versiforme) and its bacterial endosymbionts.</title>
        <authorList>
            <person name="Sun X."/>
            <person name="Fei Z."/>
            <person name="Harrison M."/>
        </authorList>
    </citation>
    <scope>NUCLEOTIDE SEQUENCE [LARGE SCALE GENOMIC DNA]</scope>
    <source>
        <strain evidence="2 3">IT104</strain>
    </source>
</reference>
<proteinExistence type="predicted"/>
<dbReference type="AlphaFoldDB" id="A0A397H983"/>
<organism evidence="2 3">
    <name type="scientific">Diversispora epigaea</name>
    <dbReference type="NCBI Taxonomy" id="1348612"/>
    <lineage>
        <taxon>Eukaryota</taxon>
        <taxon>Fungi</taxon>
        <taxon>Fungi incertae sedis</taxon>
        <taxon>Mucoromycota</taxon>
        <taxon>Glomeromycotina</taxon>
        <taxon>Glomeromycetes</taxon>
        <taxon>Diversisporales</taxon>
        <taxon>Diversisporaceae</taxon>
        <taxon>Diversispora</taxon>
    </lineage>
</organism>
<sequence>MKNNKHLIPNKSILKFLKKLFKVTGGDCHHWAKLNLRGQRVDQGIIKSIGVNNSNKSRDDQENGVAGPLNSG</sequence>
<evidence type="ECO:0000313" key="3">
    <source>
        <dbReference type="Proteomes" id="UP000266861"/>
    </source>
</evidence>
<dbReference type="Proteomes" id="UP000266861">
    <property type="component" value="Unassembled WGS sequence"/>
</dbReference>